<sequence>MSRLIIFLLVSFTGFVLIQPIWCQFDFIGIPGRPTLTRTVASDREQQFIFVNPSPSNNGLRPDGIETKSGKCPITPIGGSSCARVLRECEADSNCAGQRKCCSNGCGTVCFDVATSQPDKGNYVGGGNPWPPSTDTKAGVCPTVGFGVPCTKIVRRCEADVNCMGQMKCCSDGCGTVCSWPGTNGGYVTGLDFVANSVQSKI</sequence>
<feature type="signal peptide" evidence="1">
    <location>
        <begin position="1"/>
        <end position="18"/>
    </location>
</feature>
<dbReference type="AlphaFoldDB" id="A0A1W0WD26"/>
<protein>
    <recommendedName>
        <fullName evidence="2">WAP domain-containing protein</fullName>
    </recommendedName>
</protein>
<dbReference type="Pfam" id="PF00095">
    <property type="entry name" value="WAP"/>
    <property type="match status" value="2"/>
</dbReference>
<dbReference type="SUPFAM" id="SSF57256">
    <property type="entry name" value="Elafin-like"/>
    <property type="match status" value="2"/>
</dbReference>
<feature type="domain" description="WAP" evidence="2">
    <location>
        <begin position="134"/>
        <end position="182"/>
    </location>
</feature>
<dbReference type="InterPro" id="IPR050514">
    <property type="entry name" value="WAP_four-disulfide_core"/>
</dbReference>
<evidence type="ECO:0000259" key="2">
    <source>
        <dbReference type="PROSITE" id="PS51390"/>
    </source>
</evidence>
<dbReference type="EMBL" id="MTYJ01000130">
    <property type="protein sequence ID" value="OQV13090.1"/>
    <property type="molecule type" value="Genomic_DNA"/>
</dbReference>
<name>A0A1W0WD26_HYPEX</name>
<organism evidence="3 4">
    <name type="scientific">Hypsibius exemplaris</name>
    <name type="common">Freshwater tardigrade</name>
    <dbReference type="NCBI Taxonomy" id="2072580"/>
    <lineage>
        <taxon>Eukaryota</taxon>
        <taxon>Metazoa</taxon>
        <taxon>Ecdysozoa</taxon>
        <taxon>Tardigrada</taxon>
        <taxon>Eutardigrada</taxon>
        <taxon>Parachela</taxon>
        <taxon>Hypsibioidea</taxon>
        <taxon>Hypsibiidae</taxon>
        <taxon>Hypsibius</taxon>
    </lineage>
</organism>
<dbReference type="PANTHER" id="PTHR19441:SF95">
    <property type="entry name" value="PERLWAPIN ISOFORM X1"/>
    <property type="match status" value="1"/>
</dbReference>
<dbReference type="Proteomes" id="UP000192578">
    <property type="component" value="Unassembled WGS sequence"/>
</dbReference>
<dbReference type="Gene3D" id="4.10.75.10">
    <property type="entry name" value="Elafin-like"/>
    <property type="match status" value="2"/>
</dbReference>
<proteinExistence type="predicted"/>
<evidence type="ECO:0000313" key="4">
    <source>
        <dbReference type="Proteomes" id="UP000192578"/>
    </source>
</evidence>
<dbReference type="PANTHER" id="PTHR19441">
    <property type="entry name" value="WHEY ACDIC PROTEIN WAP"/>
    <property type="match status" value="1"/>
</dbReference>
<evidence type="ECO:0000256" key="1">
    <source>
        <dbReference type="SAM" id="SignalP"/>
    </source>
</evidence>
<accession>A0A1W0WD26</accession>
<dbReference type="PRINTS" id="PR00003">
    <property type="entry name" value="4DISULPHCORE"/>
</dbReference>
<dbReference type="PROSITE" id="PS51390">
    <property type="entry name" value="WAP"/>
    <property type="match status" value="2"/>
</dbReference>
<dbReference type="SMART" id="SM00286">
    <property type="entry name" value="PTI"/>
    <property type="match status" value="2"/>
</dbReference>
<dbReference type="GO" id="GO:0005615">
    <property type="term" value="C:extracellular space"/>
    <property type="evidence" value="ECO:0007669"/>
    <property type="project" value="TreeGrafter"/>
</dbReference>
<evidence type="ECO:0000313" key="3">
    <source>
        <dbReference type="EMBL" id="OQV13090.1"/>
    </source>
</evidence>
<feature type="chain" id="PRO_5010732623" description="WAP domain-containing protein" evidence="1">
    <location>
        <begin position="19"/>
        <end position="202"/>
    </location>
</feature>
<feature type="domain" description="WAP" evidence="2">
    <location>
        <begin position="65"/>
        <end position="114"/>
    </location>
</feature>
<gene>
    <name evidence="3" type="ORF">BV898_12632</name>
</gene>
<keyword evidence="4" id="KW-1185">Reference proteome</keyword>
<dbReference type="SMART" id="SM00217">
    <property type="entry name" value="WAP"/>
    <property type="match status" value="2"/>
</dbReference>
<reference evidence="4" key="1">
    <citation type="submission" date="2017-01" db="EMBL/GenBank/DDBJ databases">
        <title>Comparative genomics of anhydrobiosis in the tardigrade Hypsibius dujardini.</title>
        <authorList>
            <person name="Yoshida Y."/>
            <person name="Koutsovoulos G."/>
            <person name="Laetsch D."/>
            <person name="Stevens L."/>
            <person name="Kumar S."/>
            <person name="Horikawa D."/>
            <person name="Ishino K."/>
            <person name="Komine S."/>
            <person name="Tomita M."/>
            <person name="Blaxter M."/>
            <person name="Arakawa K."/>
        </authorList>
    </citation>
    <scope>NUCLEOTIDE SEQUENCE [LARGE SCALE GENOMIC DNA]</scope>
    <source>
        <strain evidence="4">Z151</strain>
    </source>
</reference>
<dbReference type="InterPro" id="IPR008197">
    <property type="entry name" value="WAP_dom"/>
</dbReference>
<dbReference type="OrthoDB" id="5912026at2759"/>
<keyword evidence="1" id="KW-0732">Signal</keyword>
<dbReference type="GO" id="GO:0004867">
    <property type="term" value="F:serine-type endopeptidase inhibitor activity"/>
    <property type="evidence" value="ECO:0007669"/>
    <property type="project" value="TreeGrafter"/>
</dbReference>
<dbReference type="InterPro" id="IPR036645">
    <property type="entry name" value="Elafin-like_sf"/>
</dbReference>
<comment type="caution">
    <text evidence="3">The sequence shown here is derived from an EMBL/GenBank/DDBJ whole genome shotgun (WGS) entry which is preliminary data.</text>
</comment>